<dbReference type="Pfam" id="PF13445">
    <property type="entry name" value="zf-RING_UBOX"/>
    <property type="match status" value="1"/>
</dbReference>
<dbReference type="PROSITE" id="PS50089">
    <property type="entry name" value="ZF_RING_2"/>
    <property type="match status" value="1"/>
</dbReference>
<dbReference type="InterPro" id="IPR043136">
    <property type="entry name" value="B30.2/SPRY_sf"/>
</dbReference>
<dbReference type="InterPro" id="IPR013320">
    <property type="entry name" value="ConA-like_dom_sf"/>
</dbReference>
<sequence length="485" mass="56031">MDFSSQESIKEVTCPICQELLREPMSLDCGHSFCEECITAYSESGSPQDLECCCPVCQSRYQPWNLQFNWQLAERVNKFRDVDMNSHQPRKSDLFEHHVENDQISYKEEEEAFSGLCVQEQQGHQMSPKEEVVKECQEKLQEALNKLTPEQQEAEQLEADINEERATWMYRMQTQRERIVQGFEEMRDILDKEEQRELQKLEEDEMNVLHDLTAAVDQVVQQKQYLSELVSDLQYYMSESSVDTLQGVINVLTRSKIWTLKKPKIIPKKLKSAFQVPDLNGMLQKFKVDLMLNPLNNLSNVAVSSDQRQVTFGQYSMFSNVYPCNFSAFDVLGSRNFFSGKYYWEVDVSGKIAWILGVYSTPSNLNRKKSSGFVFNPNVNYSNAYSRFRPENGFWVIGLQNESEYTAFEDSPTSDPKVLTLYMAVPPHRVGVFLDFEAGTVSFFNVTNQGSLIYKFSKCHFSQTAYPYFNPWNCPVPMTLCPPGS</sequence>
<dbReference type="PANTHER" id="PTHR24103">
    <property type="entry name" value="E3 UBIQUITIN-PROTEIN LIGASE TRIM"/>
    <property type="match status" value="1"/>
</dbReference>
<dbReference type="Gene3D" id="3.30.40.10">
    <property type="entry name" value="Zinc/RING finger domain, C3HC4 (zinc finger)"/>
    <property type="match status" value="1"/>
</dbReference>
<evidence type="ECO:0000313" key="9">
    <source>
        <dbReference type="RefSeq" id="XP_035886074.1"/>
    </source>
</evidence>
<accession>A0A7E6E408</accession>
<dbReference type="AlphaFoldDB" id="A0A7E6E408"/>
<dbReference type="InterPro" id="IPR001841">
    <property type="entry name" value="Znf_RING"/>
</dbReference>
<reference evidence="9" key="1">
    <citation type="submission" date="2025-08" db="UniProtKB">
        <authorList>
            <consortium name="RefSeq"/>
        </authorList>
    </citation>
    <scope>IDENTIFICATION</scope>
    <source>
        <tissue evidence="9">Muscle</tissue>
    </source>
</reference>
<keyword evidence="3" id="KW-0862">Zinc</keyword>
<keyword evidence="2 4" id="KW-0863">Zinc-finger</keyword>
<dbReference type="InterPro" id="IPR050143">
    <property type="entry name" value="TRIM/RBCC"/>
</dbReference>
<dbReference type="InterPro" id="IPR003879">
    <property type="entry name" value="Butyrophylin_SPRY"/>
</dbReference>
<evidence type="ECO:0000259" key="7">
    <source>
        <dbReference type="PROSITE" id="PS50188"/>
    </source>
</evidence>
<dbReference type="InterPro" id="IPR027370">
    <property type="entry name" value="Znf-RING_euk"/>
</dbReference>
<keyword evidence="5" id="KW-0175">Coiled coil</keyword>
<dbReference type="SMART" id="SM00184">
    <property type="entry name" value="RING"/>
    <property type="match status" value="1"/>
</dbReference>
<keyword evidence="1" id="KW-0479">Metal-binding</keyword>
<dbReference type="PRINTS" id="PR01407">
    <property type="entry name" value="BUTYPHLNCDUF"/>
</dbReference>
<dbReference type="Proteomes" id="UP000504628">
    <property type="component" value="Chromosome 6"/>
</dbReference>
<dbReference type="InterPro" id="IPR001870">
    <property type="entry name" value="B30.2/SPRY"/>
</dbReference>
<keyword evidence="8" id="KW-1185">Reference proteome</keyword>
<dbReference type="Pfam" id="PF00622">
    <property type="entry name" value="SPRY"/>
    <property type="match status" value="1"/>
</dbReference>
<evidence type="ECO:0000256" key="4">
    <source>
        <dbReference type="PROSITE-ProRule" id="PRU00175"/>
    </source>
</evidence>
<evidence type="ECO:0000256" key="1">
    <source>
        <dbReference type="ARBA" id="ARBA00022723"/>
    </source>
</evidence>
<feature type="domain" description="RING-type" evidence="6">
    <location>
        <begin position="14"/>
        <end position="58"/>
    </location>
</feature>
<gene>
    <name evidence="9" type="primary">LOC114499955</name>
</gene>
<feature type="coiled-coil region" evidence="5">
    <location>
        <begin position="133"/>
        <end position="160"/>
    </location>
</feature>
<name>A0A7E6E408_9CHIR</name>
<dbReference type="SUPFAM" id="SSF49899">
    <property type="entry name" value="Concanavalin A-like lectins/glucanases"/>
    <property type="match status" value="1"/>
</dbReference>
<proteinExistence type="predicted"/>
<dbReference type="PROSITE" id="PS00518">
    <property type="entry name" value="ZF_RING_1"/>
    <property type="match status" value="1"/>
</dbReference>
<evidence type="ECO:0000259" key="6">
    <source>
        <dbReference type="PROSITE" id="PS50089"/>
    </source>
</evidence>
<dbReference type="SUPFAM" id="SSF57850">
    <property type="entry name" value="RING/U-box"/>
    <property type="match status" value="1"/>
</dbReference>
<dbReference type="InterPro" id="IPR013083">
    <property type="entry name" value="Znf_RING/FYVE/PHD"/>
</dbReference>
<dbReference type="InterPro" id="IPR003877">
    <property type="entry name" value="SPRY_dom"/>
</dbReference>
<evidence type="ECO:0000256" key="5">
    <source>
        <dbReference type="SAM" id="Coils"/>
    </source>
</evidence>
<dbReference type="GeneID" id="114499955"/>
<dbReference type="PROSITE" id="PS50188">
    <property type="entry name" value="B302_SPRY"/>
    <property type="match status" value="1"/>
</dbReference>
<dbReference type="RefSeq" id="XP_035886074.1">
    <property type="nucleotide sequence ID" value="XM_036030181.1"/>
</dbReference>
<dbReference type="Gene3D" id="2.60.120.920">
    <property type="match status" value="1"/>
</dbReference>
<dbReference type="SMART" id="SM00449">
    <property type="entry name" value="SPRY"/>
    <property type="match status" value="1"/>
</dbReference>
<feature type="domain" description="B30.2/SPRY" evidence="7">
    <location>
        <begin position="270"/>
        <end position="485"/>
    </location>
</feature>
<evidence type="ECO:0000256" key="2">
    <source>
        <dbReference type="ARBA" id="ARBA00022771"/>
    </source>
</evidence>
<organism evidence="8 9">
    <name type="scientific">Phyllostomus discolor</name>
    <name type="common">pale spear-nosed bat</name>
    <dbReference type="NCBI Taxonomy" id="89673"/>
    <lineage>
        <taxon>Eukaryota</taxon>
        <taxon>Metazoa</taxon>
        <taxon>Chordata</taxon>
        <taxon>Craniata</taxon>
        <taxon>Vertebrata</taxon>
        <taxon>Euteleostomi</taxon>
        <taxon>Mammalia</taxon>
        <taxon>Eutheria</taxon>
        <taxon>Laurasiatheria</taxon>
        <taxon>Chiroptera</taxon>
        <taxon>Yangochiroptera</taxon>
        <taxon>Phyllostomidae</taxon>
        <taxon>Phyllostominae</taxon>
        <taxon>Phyllostomus</taxon>
    </lineage>
</organism>
<dbReference type="GO" id="GO:0008270">
    <property type="term" value="F:zinc ion binding"/>
    <property type="evidence" value="ECO:0007669"/>
    <property type="project" value="UniProtKB-KW"/>
</dbReference>
<protein>
    <submittedName>
        <fullName evidence="9">E3 ubiquitin-protein ligase TRIM22-like isoform X1</fullName>
    </submittedName>
</protein>
<evidence type="ECO:0000256" key="3">
    <source>
        <dbReference type="ARBA" id="ARBA00022833"/>
    </source>
</evidence>
<dbReference type="InterPro" id="IPR017907">
    <property type="entry name" value="Znf_RING_CS"/>
</dbReference>
<evidence type="ECO:0000313" key="8">
    <source>
        <dbReference type="Proteomes" id="UP000504628"/>
    </source>
</evidence>